<evidence type="ECO:0000313" key="2">
    <source>
        <dbReference type="Proteomes" id="UP000325811"/>
    </source>
</evidence>
<keyword evidence="2" id="KW-1185">Reference proteome</keyword>
<reference evidence="1 2" key="1">
    <citation type="submission" date="2019-08" db="EMBL/GenBank/DDBJ databases">
        <authorList>
            <person name="Herpell B J."/>
        </authorList>
    </citation>
    <scope>NUCLEOTIDE SEQUENCE [LARGE SCALE GENOMIC DNA]</scope>
    <source>
        <strain evidence="2">Msb3</strain>
    </source>
</reference>
<dbReference type="KEGG" id="pdio:PDMSB3_0917"/>
<dbReference type="Proteomes" id="UP000325811">
    <property type="component" value="Chromosome I"/>
</dbReference>
<organism evidence="1 2">
    <name type="scientific">Paraburkholderia dioscoreae</name>
    <dbReference type="NCBI Taxonomy" id="2604047"/>
    <lineage>
        <taxon>Bacteria</taxon>
        <taxon>Pseudomonadati</taxon>
        <taxon>Pseudomonadota</taxon>
        <taxon>Betaproteobacteria</taxon>
        <taxon>Burkholderiales</taxon>
        <taxon>Burkholderiaceae</taxon>
        <taxon>Paraburkholderia</taxon>
    </lineage>
</organism>
<accession>A0A5Q4Z9Q0</accession>
<name>A0A5Q4Z9Q0_9BURK</name>
<protein>
    <submittedName>
        <fullName evidence="1">Uncharacterized protein</fullName>
    </submittedName>
</protein>
<proteinExistence type="predicted"/>
<sequence>MCGTAAQMSTWLLMESPWIMIFRSKAGRSIIAQANIFQNCDIQPFDIFTTPSIATQQTTYRLEDELCTRALAVLI</sequence>
<dbReference type="AlphaFoldDB" id="A0A5Q4Z9Q0"/>
<gene>
    <name evidence="1" type="ORF">PDMSB3_0917</name>
</gene>
<dbReference type="EMBL" id="LR699553">
    <property type="protein sequence ID" value="VVD27379.1"/>
    <property type="molecule type" value="Genomic_DNA"/>
</dbReference>
<evidence type="ECO:0000313" key="1">
    <source>
        <dbReference type="EMBL" id="VVD27379.1"/>
    </source>
</evidence>